<proteinExistence type="inferred from homology"/>
<feature type="domain" description="Fibronectin type III-like" evidence="12">
    <location>
        <begin position="676"/>
        <end position="745"/>
    </location>
</feature>
<evidence type="ECO:0000256" key="4">
    <source>
        <dbReference type="ARBA" id="ARBA00012744"/>
    </source>
</evidence>
<dbReference type="InterPro" id="IPR036962">
    <property type="entry name" value="Glyco_hydro_3_N_sf"/>
</dbReference>
<dbReference type="InterPro" id="IPR036881">
    <property type="entry name" value="Glyco_hydro_3_C_sf"/>
</dbReference>
<dbReference type="AlphaFoldDB" id="A0A7K0EI26"/>
<protein>
    <recommendedName>
        <fullName evidence="9">Periplasmic beta-glucosidase</fullName>
        <ecNumber evidence="4">3.2.1.21</ecNumber>
    </recommendedName>
</protein>
<evidence type="ECO:0000256" key="8">
    <source>
        <dbReference type="ARBA" id="ARBA00023295"/>
    </source>
</evidence>
<dbReference type="PRINTS" id="PR00133">
    <property type="entry name" value="GLHYDRLASE3"/>
</dbReference>
<evidence type="ECO:0000256" key="10">
    <source>
        <dbReference type="RuleBase" id="RU361161"/>
    </source>
</evidence>
<dbReference type="FunFam" id="3.20.20.300:FF:000005">
    <property type="entry name" value="Periplasmic beta-glucosidase"/>
    <property type="match status" value="1"/>
</dbReference>
<accession>A0A7K0EI26</accession>
<evidence type="ECO:0000259" key="12">
    <source>
        <dbReference type="SMART" id="SM01217"/>
    </source>
</evidence>
<dbReference type="SUPFAM" id="SSF51445">
    <property type="entry name" value="(Trans)glycosidases"/>
    <property type="match status" value="1"/>
</dbReference>
<dbReference type="SUPFAM" id="SSF52279">
    <property type="entry name" value="Beta-D-glucan exohydrolase, C-terminal domain"/>
    <property type="match status" value="1"/>
</dbReference>
<dbReference type="GO" id="GO:0042597">
    <property type="term" value="C:periplasmic space"/>
    <property type="evidence" value="ECO:0007669"/>
    <property type="project" value="UniProtKB-SubCell"/>
</dbReference>
<dbReference type="InterPro" id="IPR001764">
    <property type="entry name" value="Glyco_hydro_3_N"/>
</dbReference>
<dbReference type="FunFam" id="2.60.40.10:FF:000495">
    <property type="entry name" value="Periplasmic beta-glucosidase"/>
    <property type="match status" value="1"/>
</dbReference>
<dbReference type="RefSeq" id="WP_154174751.1">
    <property type="nucleotide sequence ID" value="NZ_WJXZ01000004.1"/>
</dbReference>
<dbReference type="OrthoDB" id="9805821at2"/>
<comment type="subcellular location">
    <subcellularLocation>
        <location evidence="2">Periplasm</location>
    </subcellularLocation>
</comment>
<dbReference type="Pfam" id="PF01915">
    <property type="entry name" value="Glyco_hydro_3_C"/>
    <property type="match status" value="1"/>
</dbReference>
<evidence type="ECO:0000256" key="9">
    <source>
        <dbReference type="ARBA" id="ARBA00067498"/>
    </source>
</evidence>
<dbReference type="PANTHER" id="PTHR30620:SF16">
    <property type="entry name" value="LYSOSOMAL BETA GLUCOSIDASE"/>
    <property type="match status" value="1"/>
</dbReference>
<keyword evidence="8 10" id="KW-0326">Glycosidase</keyword>
<comment type="caution">
    <text evidence="13">The sequence shown here is derived from an EMBL/GenBank/DDBJ whole genome shotgun (WGS) entry which is preliminary data.</text>
</comment>
<dbReference type="Gene3D" id="2.60.40.10">
    <property type="entry name" value="Immunoglobulins"/>
    <property type="match status" value="1"/>
</dbReference>
<evidence type="ECO:0000256" key="5">
    <source>
        <dbReference type="ARBA" id="ARBA00022729"/>
    </source>
</evidence>
<dbReference type="EC" id="3.2.1.21" evidence="4"/>
<evidence type="ECO:0000313" key="13">
    <source>
        <dbReference type="EMBL" id="MRS61362.1"/>
    </source>
</evidence>
<dbReference type="PROSITE" id="PS00775">
    <property type="entry name" value="GLYCOSYL_HYDROL_F3"/>
    <property type="match status" value="1"/>
</dbReference>
<dbReference type="InterPro" id="IPR002772">
    <property type="entry name" value="Glyco_hydro_3_C"/>
</dbReference>
<dbReference type="Pfam" id="PF14310">
    <property type="entry name" value="Fn3-like"/>
    <property type="match status" value="1"/>
</dbReference>
<name>A0A7K0EI26_9BACT</name>
<reference evidence="13 14" key="1">
    <citation type="journal article" date="2018" name="Antonie Van Leeuwenhoek">
        <title>Larkinella terrae sp. nov., isolated from soil on Jeju Island, South Korea.</title>
        <authorList>
            <person name="Ten L.N."/>
            <person name="Jeon J."/>
            <person name="Park S.J."/>
            <person name="Park S."/>
            <person name="Lee S.Y."/>
            <person name="Kim M.K."/>
            <person name="Jung H.Y."/>
        </authorList>
    </citation>
    <scope>NUCLEOTIDE SEQUENCE [LARGE SCALE GENOMIC DNA]</scope>
    <source>
        <strain evidence="13 14">KCTC 52001</strain>
    </source>
</reference>
<dbReference type="Gene3D" id="3.20.20.300">
    <property type="entry name" value="Glycoside hydrolase, family 3, N-terminal domain"/>
    <property type="match status" value="1"/>
</dbReference>
<keyword evidence="14" id="KW-1185">Reference proteome</keyword>
<feature type="chain" id="PRO_5029680578" description="Periplasmic beta-glucosidase" evidence="11">
    <location>
        <begin position="18"/>
        <end position="757"/>
    </location>
</feature>
<dbReference type="SMART" id="SM01217">
    <property type="entry name" value="Fn3_like"/>
    <property type="match status" value="1"/>
</dbReference>
<sequence length="757" mass="83171">MKKAILLYGLAVGSVLAQPAAKTTPTSMNTFIDRLLKQMTVEEKVGQLTLFTSDMDVTGPTLRSTYKEDIQKGRCGAIFNAYSPKYVRQLQDLAVKESRLKIPLLFGYDVIHGHRTIFPIPLGEACTWDLGLLEKTARAAAVEASADGLHWTYSPMVDVAHDPRWGRVAEGVGEDTWLGEQVAKAKVKGYQGDLTKPDQILACVKHFALYGAIQAGRDYNTVDMSRREMFQTYLPPYKAAIDAGAATVMTSFNEVDGIPATANRWLMTDLLRKQWGFKGFVVTDYTAINEMIQHGVGANEYEVGALALKAGVDMDMQGDVYRTQLPKLLADKKITMPELDEAARRVLEAKYKLGLFQDPYKFINDERAAREIMSADKLELARDVARKSIVLLKNEQVLPLKKTGTLALIGPLADNKRDMIGNWSAAGDWQKAVSLREGLQAKLGNGATLLYAKGANITDDKELLTKLNNNGGNLSTDEKSPAQLIDEAVSTAQKADVVVLALGESQGMTGEAASRSDIGIPENQRKLLEAVLATKKPVVLVLMNGRPLTLEWEHEHVPAMLETWFLGTQAGHAIADVLVGDYNPAGKLTMTFPRRVGQIPVYYSAKNTGRPMDPNNKYTSKYLDAPNTPLYPFGYGLSYTTFSYSDINLSSPALTAAGKLQVSVTVKNTGNLAGEEVVQLYSRDLVGSVTRPLKELKGFQKIALKPGESRNVTFTLTEADLRFYDAAMKWTSEPGDFKVFVGTNSQEVKEAGFKLVR</sequence>
<dbReference type="GO" id="GO:0009251">
    <property type="term" value="P:glucan catabolic process"/>
    <property type="evidence" value="ECO:0007669"/>
    <property type="project" value="TreeGrafter"/>
</dbReference>
<evidence type="ECO:0000256" key="7">
    <source>
        <dbReference type="ARBA" id="ARBA00022801"/>
    </source>
</evidence>
<feature type="signal peptide" evidence="11">
    <location>
        <begin position="1"/>
        <end position="17"/>
    </location>
</feature>
<dbReference type="InterPro" id="IPR019800">
    <property type="entry name" value="Glyco_hydro_3_AS"/>
</dbReference>
<organism evidence="13 14">
    <name type="scientific">Larkinella terrae</name>
    <dbReference type="NCBI Taxonomy" id="2025311"/>
    <lineage>
        <taxon>Bacteria</taxon>
        <taxon>Pseudomonadati</taxon>
        <taxon>Bacteroidota</taxon>
        <taxon>Cytophagia</taxon>
        <taxon>Cytophagales</taxon>
        <taxon>Spirosomataceae</taxon>
        <taxon>Larkinella</taxon>
    </lineage>
</organism>
<dbReference type="PANTHER" id="PTHR30620">
    <property type="entry name" value="PERIPLASMIC BETA-GLUCOSIDASE-RELATED"/>
    <property type="match status" value="1"/>
</dbReference>
<keyword evidence="5 11" id="KW-0732">Signal</keyword>
<gene>
    <name evidence="13" type="primary">bglX</name>
    <name evidence="13" type="ORF">GJJ30_08695</name>
</gene>
<dbReference type="InterPro" id="IPR013783">
    <property type="entry name" value="Ig-like_fold"/>
</dbReference>
<dbReference type="InterPro" id="IPR026891">
    <property type="entry name" value="Fn3-like"/>
</dbReference>
<evidence type="ECO:0000256" key="3">
    <source>
        <dbReference type="ARBA" id="ARBA00005336"/>
    </source>
</evidence>
<dbReference type="Pfam" id="PF00933">
    <property type="entry name" value="Glyco_hydro_3"/>
    <property type="match status" value="1"/>
</dbReference>
<evidence type="ECO:0000256" key="1">
    <source>
        <dbReference type="ARBA" id="ARBA00000448"/>
    </source>
</evidence>
<evidence type="ECO:0000313" key="14">
    <source>
        <dbReference type="Proteomes" id="UP000441754"/>
    </source>
</evidence>
<dbReference type="EMBL" id="WJXZ01000004">
    <property type="protein sequence ID" value="MRS61362.1"/>
    <property type="molecule type" value="Genomic_DNA"/>
</dbReference>
<evidence type="ECO:0000256" key="2">
    <source>
        <dbReference type="ARBA" id="ARBA00004418"/>
    </source>
</evidence>
<dbReference type="Gene3D" id="3.40.50.1700">
    <property type="entry name" value="Glycoside hydrolase family 3 C-terminal domain"/>
    <property type="match status" value="1"/>
</dbReference>
<dbReference type="GO" id="GO:0008422">
    <property type="term" value="F:beta-glucosidase activity"/>
    <property type="evidence" value="ECO:0007669"/>
    <property type="project" value="UniProtKB-EC"/>
</dbReference>
<dbReference type="FunFam" id="3.40.50.1700:FF:000004">
    <property type="entry name" value="Periplasmic beta-glucosidase"/>
    <property type="match status" value="1"/>
</dbReference>
<dbReference type="InterPro" id="IPR051915">
    <property type="entry name" value="Cellulose_Degrad_GH3"/>
</dbReference>
<dbReference type="Proteomes" id="UP000441754">
    <property type="component" value="Unassembled WGS sequence"/>
</dbReference>
<comment type="similarity">
    <text evidence="3 10">Belongs to the glycosyl hydrolase 3 family.</text>
</comment>
<keyword evidence="6" id="KW-0574">Periplasm</keyword>
<dbReference type="NCBIfam" id="NF011678">
    <property type="entry name" value="PRK15098.1"/>
    <property type="match status" value="1"/>
</dbReference>
<dbReference type="InterPro" id="IPR017853">
    <property type="entry name" value="GH"/>
</dbReference>
<keyword evidence="7 10" id="KW-0378">Hydrolase</keyword>
<evidence type="ECO:0000256" key="6">
    <source>
        <dbReference type="ARBA" id="ARBA00022764"/>
    </source>
</evidence>
<comment type="catalytic activity">
    <reaction evidence="1">
        <text>Hydrolysis of terminal, non-reducing beta-D-glucosyl residues with release of beta-D-glucose.</text>
        <dbReference type="EC" id="3.2.1.21"/>
    </reaction>
</comment>
<evidence type="ECO:0000256" key="11">
    <source>
        <dbReference type="SAM" id="SignalP"/>
    </source>
</evidence>